<organism evidence="2 3">
    <name type="scientific">Clathrospora elynae</name>
    <dbReference type="NCBI Taxonomy" id="706981"/>
    <lineage>
        <taxon>Eukaryota</taxon>
        <taxon>Fungi</taxon>
        <taxon>Dikarya</taxon>
        <taxon>Ascomycota</taxon>
        <taxon>Pezizomycotina</taxon>
        <taxon>Dothideomycetes</taxon>
        <taxon>Pleosporomycetidae</taxon>
        <taxon>Pleosporales</taxon>
        <taxon>Diademaceae</taxon>
        <taxon>Clathrospora</taxon>
    </lineage>
</organism>
<evidence type="ECO:0000256" key="1">
    <source>
        <dbReference type="SAM" id="MobiDB-lite"/>
    </source>
</evidence>
<protein>
    <submittedName>
        <fullName evidence="2">Uncharacterized protein</fullName>
    </submittedName>
</protein>
<feature type="region of interest" description="Disordered" evidence="1">
    <location>
        <begin position="18"/>
        <end position="61"/>
    </location>
</feature>
<evidence type="ECO:0000313" key="2">
    <source>
        <dbReference type="EMBL" id="KAF1936262.1"/>
    </source>
</evidence>
<keyword evidence="3" id="KW-1185">Reference proteome</keyword>
<sequence length="261" mass="28495">MSRPIIAASLPSYEEANALFPPAAPPQRNVAPTTPLPSQPTRAEPSITASPPSSSAPPELPPAYAVVDEKATTFTIYGTFIHTPSGPAYQLSSLLDARVSKMRLRRLRAEEVTRLQSGAPNVTFDNSSVLYEAHDPSFLANEFYIQGKSSACLPGVLQLRFGLTRWHVTHMPVQGGRANDIMTCGKEGGWKRAVKQRKNEMEPSVWKDFEGNVVATEVLRMGEGGKMPMIELREGLDQTCRELILALWCARLWAAFSAGGA</sequence>
<name>A0A6A5S880_9PLEO</name>
<dbReference type="AlphaFoldDB" id="A0A6A5S880"/>
<feature type="compositionally biased region" description="Low complexity" evidence="1">
    <location>
        <begin position="43"/>
        <end position="53"/>
    </location>
</feature>
<evidence type="ECO:0000313" key="3">
    <source>
        <dbReference type="Proteomes" id="UP000800038"/>
    </source>
</evidence>
<proteinExistence type="predicted"/>
<accession>A0A6A5S880</accession>
<dbReference type="Proteomes" id="UP000800038">
    <property type="component" value="Unassembled WGS sequence"/>
</dbReference>
<dbReference type="EMBL" id="ML976200">
    <property type="protein sequence ID" value="KAF1936262.1"/>
    <property type="molecule type" value="Genomic_DNA"/>
</dbReference>
<gene>
    <name evidence="2" type="ORF">EJ02DRAFT_97254</name>
</gene>
<dbReference type="OrthoDB" id="4196148at2759"/>
<reference evidence="2" key="1">
    <citation type="journal article" date="2020" name="Stud. Mycol.">
        <title>101 Dothideomycetes genomes: a test case for predicting lifestyles and emergence of pathogens.</title>
        <authorList>
            <person name="Haridas S."/>
            <person name="Albert R."/>
            <person name="Binder M."/>
            <person name="Bloem J."/>
            <person name="Labutti K."/>
            <person name="Salamov A."/>
            <person name="Andreopoulos B."/>
            <person name="Baker S."/>
            <person name="Barry K."/>
            <person name="Bills G."/>
            <person name="Bluhm B."/>
            <person name="Cannon C."/>
            <person name="Castanera R."/>
            <person name="Culley D."/>
            <person name="Daum C."/>
            <person name="Ezra D."/>
            <person name="Gonzalez J."/>
            <person name="Henrissat B."/>
            <person name="Kuo A."/>
            <person name="Liang C."/>
            <person name="Lipzen A."/>
            <person name="Lutzoni F."/>
            <person name="Magnuson J."/>
            <person name="Mondo S."/>
            <person name="Nolan M."/>
            <person name="Ohm R."/>
            <person name="Pangilinan J."/>
            <person name="Park H.-J."/>
            <person name="Ramirez L."/>
            <person name="Alfaro M."/>
            <person name="Sun H."/>
            <person name="Tritt A."/>
            <person name="Yoshinaga Y."/>
            <person name="Zwiers L.-H."/>
            <person name="Turgeon B."/>
            <person name="Goodwin S."/>
            <person name="Spatafora J."/>
            <person name="Crous P."/>
            <person name="Grigoriev I."/>
        </authorList>
    </citation>
    <scope>NUCLEOTIDE SEQUENCE</scope>
    <source>
        <strain evidence="2">CBS 161.51</strain>
    </source>
</reference>